<protein>
    <recommendedName>
        <fullName evidence="3">ABC transporter substrate-binding protein</fullName>
    </recommendedName>
</protein>
<accession>A0ABV7R9T6</accession>
<evidence type="ECO:0008006" key="3">
    <source>
        <dbReference type="Google" id="ProtNLM"/>
    </source>
</evidence>
<organism evidence="1 2">
    <name type="scientific">Paracoccus mangrovi</name>
    <dbReference type="NCBI Taxonomy" id="1715645"/>
    <lineage>
        <taxon>Bacteria</taxon>
        <taxon>Pseudomonadati</taxon>
        <taxon>Pseudomonadota</taxon>
        <taxon>Alphaproteobacteria</taxon>
        <taxon>Rhodobacterales</taxon>
        <taxon>Paracoccaceae</taxon>
        <taxon>Paracoccus</taxon>
    </lineage>
</organism>
<reference evidence="2" key="1">
    <citation type="journal article" date="2019" name="Int. J. Syst. Evol. Microbiol.">
        <title>The Global Catalogue of Microorganisms (GCM) 10K type strain sequencing project: providing services to taxonomists for standard genome sequencing and annotation.</title>
        <authorList>
            <consortium name="The Broad Institute Genomics Platform"/>
            <consortium name="The Broad Institute Genome Sequencing Center for Infectious Disease"/>
            <person name="Wu L."/>
            <person name="Ma J."/>
        </authorList>
    </citation>
    <scope>NUCLEOTIDE SEQUENCE [LARGE SCALE GENOMIC DNA]</scope>
    <source>
        <strain evidence="2">KCTC 42899</strain>
    </source>
</reference>
<evidence type="ECO:0000313" key="1">
    <source>
        <dbReference type="EMBL" id="MFC3530532.1"/>
    </source>
</evidence>
<keyword evidence="2" id="KW-1185">Reference proteome</keyword>
<proteinExistence type="predicted"/>
<dbReference type="InterPro" id="IPR006311">
    <property type="entry name" value="TAT_signal"/>
</dbReference>
<evidence type="ECO:0000313" key="2">
    <source>
        <dbReference type="Proteomes" id="UP001595721"/>
    </source>
</evidence>
<gene>
    <name evidence="1" type="ORF">ACFOMH_20435</name>
</gene>
<dbReference type="PROSITE" id="PS51318">
    <property type="entry name" value="TAT"/>
    <property type="match status" value="1"/>
</dbReference>
<sequence length="100" mass="10956">MDKNIVETHLDQSGETAGAMRMSRRKFAQFAVLLAGTSALALKSAPALAEEKQLVFVNWGGDAVKAYDGAFPKLLLTSLARRPTENVKLLLTARTYRMSE</sequence>
<name>A0ABV7R9T6_9RHOB</name>
<dbReference type="EMBL" id="JBHRXJ010000036">
    <property type="protein sequence ID" value="MFC3530532.1"/>
    <property type="molecule type" value="Genomic_DNA"/>
</dbReference>
<comment type="caution">
    <text evidence="1">The sequence shown here is derived from an EMBL/GenBank/DDBJ whole genome shotgun (WGS) entry which is preliminary data.</text>
</comment>
<feature type="non-terminal residue" evidence="1">
    <location>
        <position position="100"/>
    </location>
</feature>
<dbReference type="Proteomes" id="UP001595721">
    <property type="component" value="Unassembled WGS sequence"/>
</dbReference>